<keyword evidence="1" id="KW-0732">Signal</keyword>
<dbReference type="PROSITE" id="PS51257">
    <property type="entry name" value="PROKAR_LIPOPROTEIN"/>
    <property type="match status" value="1"/>
</dbReference>
<dbReference type="OrthoDB" id="4186629at2759"/>
<organism evidence="2 3">
    <name type="scientific">Arthroderma otae (strain ATCC MYA-4605 / CBS 113480)</name>
    <name type="common">Microsporum canis</name>
    <dbReference type="NCBI Taxonomy" id="554155"/>
    <lineage>
        <taxon>Eukaryota</taxon>
        <taxon>Fungi</taxon>
        <taxon>Dikarya</taxon>
        <taxon>Ascomycota</taxon>
        <taxon>Pezizomycotina</taxon>
        <taxon>Eurotiomycetes</taxon>
        <taxon>Eurotiomycetidae</taxon>
        <taxon>Onygenales</taxon>
        <taxon>Arthrodermataceae</taxon>
        <taxon>Microsporum</taxon>
    </lineage>
</organism>
<reference evidence="3" key="1">
    <citation type="journal article" date="2012" name="MBio">
        <title>Comparative genome analysis of Trichophyton rubrum and related dermatophytes reveals candidate genes involved in infection.</title>
        <authorList>
            <person name="Martinez D.A."/>
            <person name="Oliver B.G."/>
            <person name="Graeser Y."/>
            <person name="Goldberg J.M."/>
            <person name="Li W."/>
            <person name="Martinez-Rossi N.M."/>
            <person name="Monod M."/>
            <person name="Shelest E."/>
            <person name="Barton R.C."/>
            <person name="Birch E."/>
            <person name="Brakhage A.A."/>
            <person name="Chen Z."/>
            <person name="Gurr S.J."/>
            <person name="Heiman D."/>
            <person name="Heitman J."/>
            <person name="Kosti I."/>
            <person name="Rossi A."/>
            <person name="Saif S."/>
            <person name="Samalova M."/>
            <person name="Saunders C.W."/>
            <person name="Shea T."/>
            <person name="Summerbell R.C."/>
            <person name="Xu J."/>
            <person name="Young S."/>
            <person name="Zeng Q."/>
            <person name="Birren B.W."/>
            <person name="Cuomo C.A."/>
            <person name="White T.C."/>
        </authorList>
    </citation>
    <scope>NUCLEOTIDE SEQUENCE [LARGE SCALE GENOMIC DNA]</scope>
    <source>
        <strain evidence="3">ATCC MYA-4605 / CBS 113480</strain>
    </source>
</reference>
<evidence type="ECO:0000313" key="2">
    <source>
        <dbReference type="EMBL" id="EEQ31546.1"/>
    </source>
</evidence>
<dbReference type="RefSeq" id="XP_002846628.1">
    <property type="nucleotide sequence ID" value="XM_002846582.1"/>
</dbReference>
<dbReference type="Proteomes" id="UP000002035">
    <property type="component" value="Unassembled WGS sequence"/>
</dbReference>
<evidence type="ECO:0000256" key="1">
    <source>
        <dbReference type="SAM" id="SignalP"/>
    </source>
</evidence>
<feature type="chain" id="PRO_5002950287" evidence="1">
    <location>
        <begin position="17"/>
        <end position="156"/>
    </location>
</feature>
<dbReference type="GeneID" id="9226035"/>
<keyword evidence="3" id="KW-1185">Reference proteome</keyword>
<dbReference type="AlphaFoldDB" id="C5FND2"/>
<proteinExistence type="predicted"/>
<dbReference type="VEuPathDB" id="FungiDB:MCYG_04365"/>
<dbReference type="eggNOG" id="ENOG502T567">
    <property type="taxonomic scope" value="Eukaryota"/>
</dbReference>
<evidence type="ECO:0000313" key="3">
    <source>
        <dbReference type="Proteomes" id="UP000002035"/>
    </source>
</evidence>
<name>C5FND2_ARTOC</name>
<gene>
    <name evidence="2" type="ORF">MCYG_04365</name>
</gene>
<accession>C5FND2</accession>
<protein>
    <submittedName>
        <fullName evidence="2">Uncharacterized protein</fullName>
    </submittedName>
</protein>
<dbReference type="EMBL" id="DS995704">
    <property type="protein sequence ID" value="EEQ31546.1"/>
    <property type="molecule type" value="Genomic_DNA"/>
</dbReference>
<dbReference type="OMA" id="CRIDIGE"/>
<sequence length="156" mass="17895">MLRFFILLYRLLTGFSILLSCKPLWPPFMRLVILARSSLRCLISHFHVTVSKVLKQFEEAFFKGSAYKKLFRKQTPGKRIGLPQAGDNDKIYQVRLDAGETINGIKRVYLQWKKKHGTHSNLAVGTIDENTPEEEQEDAAKAFWKDVAGQAKDNLL</sequence>
<dbReference type="HOGENOM" id="CLU_1686132_0_0_1"/>
<feature type="signal peptide" evidence="1">
    <location>
        <begin position="1"/>
        <end position="16"/>
    </location>
</feature>